<dbReference type="EMBL" id="LXQD01000357">
    <property type="protein sequence ID" value="RCJ17389.1"/>
    <property type="molecule type" value="Genomic_DNA"/>
</dbReference>
<evidence type="ECO:0000313" key="2">
    <source>
        <dbReference type="Proteomes" id="UP000252107"/>
    </source>
</evidence>
<name>A0A367PZQ0_9NOSO</name>
<comment type="caution">
    <text evidence="1">The sequence shown here is derived from an EMBL/GenBank/DDBJ whole genome shotgun (WGS) entry which is preliminary data.</text>
</comment>
<evidence type="ECO:0000313" key="1">
    <source>
        <dbReference type="EMBL" id="RCJ17389.1"/>
    </source>
</evidence>
<sequence length="199" mass="23616">MELEYYKQDLHFKTVGLHSKAKQPLQQFIASFASIAEKEKWTREFLEAKEYEYSYKIRYELYEGVVFPALLSGYEKHDPWSVLWLARTAQNFYKVKHLHEQINFKTDYELLKECYLLDPSNAGLHKVLLSIQIRWLQYCIHEYPIGILYGINGATIDQCQEILSEIEFVKELDTQKTQEGFLNEVQSKVLEYLNRLNST</sequence>
<keyword evidence="2" id="KW-1185">Reference proteome</keyword>
<gene>
    <name evidence="1" type="ORF">A6770_34080</name>
</gene>
<dbReference type="Proteomes" id="UP000252107">
    <property type="component" value="Unassembled WGS sequence"/>
</dbReference>
<protein>
    <submittedName>
        <fullName evidence="1">Uncharacterized protein</fullName>
    </submittedName>
</protein>
<dbReference type="AlphaFoldDB" id="A0A367PZQ0"/>
<reference evidence="1" key="1">
    <citation type="submission" date="2016-04" db="EMBL/GenBank/DDBJ databases">
        <authorList>
            <person name="Tabuchi Yagui T.R."/>
        </authorList>
    </citation>
    <scope>NUCLEOTIDE SEQUENCE [LARGE SCALE GENOMIC DNA]</scope>
    <source>
        <strain evidence="1">NIES-26</strain>
    </source>
</reference>
<accession>A0A367PZQ0</accession>
<proteinExistence type="predicted"/>
<organism evidence="1 2">
    <name type="scientific">Nostoc minutum NIES-26</name>
    <dbReference type="NCBI Taxonomy" id="1844469"/>
    <lineage>
        <taxon>Bacteria</taxon>
        <taxon>Bacillati</taxon>
        <taxon>Cyanobacteriota</taxon>
        <taxon>Cyanophyceae</taxon>
        <taxon>Nostocales</taxon>
        <taxon>Nostocaceae</taxon>
        <taxon>Nostoc</taxon>
    </lineage>
</organism>